<comment type="caution">
    <text evidence="1">The sequence shown here is derived from an EMBL/GenBank/DDBJ whole genome shotgun (WGS) entry which is preliminary data.</text>
</comment>
<organism evidence="1 2">
    <name type="scientific">Rhododendron molle</name>
    <name type="common">Chinese azalea</name>
    <name type="synonym">Azalea mollis</name>
    <dbReference type="NCBI Taxonomy" id="49168"/>
    <lineage>
        <taxon>Eukaryota</taxon>
        <taxon>Viridiplantae</taxon>
        <taxon>Streptophyta</taxon>
        <taxon>Embryophyta</taxon>
        <taxon>Tracheophyta</taxon>
        <taxon>Spermatophyta</taxon>
        <taxon>Magnoliopsida</taxon>
        <taxon>eudicotyledons</taxon>
        <taxon>Gunneridae</taxon>
        <taxon>Pentapetalae</taxon>
        <taxon>asterids</taxon>
        <taxon>Ericales</taxon>
        <taxon>Ericaceae</taxon>
        <taxon>Ericoideae</taxon>
        <taxon>Rhodoreae</taxon>
        <taxon>Rhododendron</taxon>
    </lineage>
</organism>
<gene>
    <name evidence="1" type="ORF">RHMOL_Rhmol01G0219000</name>
</gene>
<dbReference type="EMBL" id="CM046388">
    <property type="protein sequence ID" value="KAI8572685.1"/>
    <property type="molecule type" value="Genomic_DNA"/>
</dbReference>
<proteinExistence type="predicted"/>
<name>A0ACC0Q4L0_RHOML</name>
<protein>
    <submittedName>
        <fullName evidence="1">Uncharacterized protein</fullName>
    </submittedName>
</protein>
<dbReference type="Proteomes" id="UP001062846">
    <property type="component" value="Chromosome 1"/>
</dbReference>
<sequence>MTIIYSNNVASVFDADDLFGSKAPTTLDYIGDIQGKYEQEYERLDEFQQQLKTEGWKDLDRSRMMAGKNAE</sequence>
<keyword evidence="2" id="KW-1185">Reference proteome</keyword>
<reference evidence="1" key="1">
    <citation type="submission" date="2022-02" db="EMBL/GenBank/DDBJ databases">
        <title>Plant Genome Project.</title>
        <authorList>
            <person name="Zhang R.-G."/>
        </authorList>
    </citation>
    <scope>NUCLEOTIDE SEQUENCE</scope>
    <source>
        <strain evidence="1">AT1</strain>
    </source>
</reference>
<accession>A0ACC0Q4L0</accession>
<evidence type="ECO:0000313" key="1">
    <source>
        <dbReference type="EMBL" id="KAI8572685.1"/>
    </source>
</evidence>
<evidence type="ECO:0000313" key="2">
    <source>
        <dbReference type="Proteomes" id="UP001062846"/>
    </source>
</evidence>